<protein>
    <submittedName>
        <fullName evidence="3">Cysteine and histidine-rich protein 1-like protein</fullName>
    </submittedName>
</protein>
<dbReference type="PANTHER" id="PTHR23059:SF4">
    <property type="entry name" value="ZINC FINGER TRAF-TYPE-CONTAINING PROTEIN 1"/>
    <property type="match status" value="1"/>
</dbReference>
<name>A0A0J7MYZ1_LASNI</name>
<reference evidence="3 4" key="1">
    <citation type="submission" date="2015-04" db="EMBL/GenBank/DDBJ databases">
        <title>Lasius niger genome sequencing.</title>
        <authorList>
            <person name="Konorov E.A."/>
            <person name="Nikitin M.A."/>
            <person name="Kirill M.V."/>
            <person name="Chang P."/>
        </authorList>
    </citation>
    <scope>NUCLEOTIDE SEQUENCE [LARGE SCALE GENOMIC DNA]</scope>
    <source>
        <tissue evidence="3">Whole</tissue>
    </source>
</reference>
<feature type="region of interest" description="Disordered" evidence="2">
    <location>
        <begin position="1"/>
        <end position="62"/>
    </location>
</feature>
<sequence length="93" mass="10091">MADPSNEPASSSGVSEQVAATTAATALATPIREDLEKPEDFHEPDKKRRRTTRADETAKTEQKLEHRLGGILCCAVCLDLPRAAVFQVSVSLR</sequence>
<dbReference type="InterPro" id="IPR039338">
    <property type="entry name" value="ZFTRAF1"/>
</dbReference>
<organism evidence="3 4">
    <name type="scientific">Lasius niger</name>
    <name type="common">Black garden ant</name>
    <dbReference type="NCBI Taxonomy" id="67767"/>
    <lineage>
        <taxon>Eukaryota</taxon>
        <taxon>Metazoa</taxon>
        <taxon>Ecdysozoa</taxon>
        <taxon>Arthropoda</taxon>
        <taxon>Hexapoda</taxon>
        <taxon>Insecta</taxon>
        <taxon>Pterygota</taxon>
        <taxon>Neoptera</taxon>
        <taxon>Endopterygota</taxon>
        <taxon>Hymenoptera</taxon>
        <taxon>Apocrita</taxon>
        <taxon>Aculeata</taxon>
        <taxon>Formicoidea</taxon>
        <taxon>Formicidae</taxon>
        <taxon>Formicinae</taxon>
        <taxon>Lasius</taxon>
        <taxon>Lasius</taxon>
    </lineage>
</organism>
<evidence type="ECO:0000313" key="4">
    <source>
        <dbReference type="Proteomes" id="UP000036403"/>
    </source>
</evidence>
<gene>
    <name evidence="3" type="ORF">RF55_15635</name>
</gene>
<dbReference type="OrthoDB" id="7468283at2759"/>
<evidence type="ECO:0000256" key="1">
    <source>
        <dbReference type="ARBA" id="ARBA00022723"/>
    </source>
</evidence>
<feature type="compositionally biased region" description="Low complexity" evidence="2">
    <location>
        <begin position="19"/>
        <end position="29"/>
    </location>
</feature>
<dbReference type="AlphaFoldDB" id="A0A0J7MYZ1"/>
<dbReference type="EMBL" id="LBMM01013378">
    <property type="protein sequence ID" value="KMQ85665.1"/>
    <property type="molecule type" value="Genomic_DNA"/>
</dbReference>
<dbReference type="PANTHER" id="PTHR23059">
    <property type="entry name" value="CYSTEINE AND HISTIDINE-RICH PROTEIN 1"/>
    <property type="match status" value="1"/>
</dbReference>
<dbReference type="GO" id="GO:0005634">
    <property type="term" value="C:nucleus"/>
    <property type="evidence" value="ECO:0007669"/>
    <property type="project" value="TreeGrafter"/>
</dbReference>
<accession>A0A0J7MYZ1</accession>
<dbReference type="STRING" id="67767.A0A0J7MYZ1"/>
<feature type="compositionally biased region" description="Basic and acidic residues" evidence="2">
    <location>
        <begin position="31"/>
        <end position="62"/>
    </location>
</feature>
<evidence type="ECO:0000256" key="2">
    <source>
        <dbReference type="SAM" id="MobiDB-lite"/>
    </source>
</evidence>
<dbReference type="Proteomes" id="UP000036403">
    <property type="component" value="Unassembled WGS sequence"/>
</dbReference>
<dbReference type="GO" id="GO:0046872">
    <property type="term" value="F:metal ion binding"/>
    <property type="evidence" value="ECO:0007669"/>
    <property type="project" value="UniProtKB-KW"/>
</dbReference>
<dbReference type="PaxDb" id="67767-A0A0J7MYZ1"/>
<keyword evidence="4" id="KW-1185">Reference proteome</keyword>
<proteinExistence type="predicted"/>
<keyword evidence="1" id="KW-0479">Metal-binding</keyword>
<comment type="caution">
    <text evidence="3">The sequence shown here is derived from an EMBL/GenBank/DDBJ whole genome shotgun (WGS) entry which is preliminary data.</text>
</comment>
<evidence type="ECO:0000313" key="3">
    <source>
        <dbReference type="EMBL" id="KMQ85665.1"/>
    </source>
</evidence>